<proteinExistence type="predicted"/>
<dbReference type="EMBL" id="LAZR01000009">
    <property type="protein sequence ID" value="KKO08554.1"/>
    <property type="molecule type" value="Genomic_DNA"/>
</dbReference>
<name>A0A0F9YUP9_9ZZZZ</name>
<gene>
    <name evidence="1" type="ORF">LCGC14_0044940</name>
</gene>
<protein>
    <submittedName>
        <fullName evidence="1">Uncharacterized protein</fullName>
    </submittedName>
</protein>
<sequence>MDFDIKRSHISALSKLMGNPDNARLSHLQRIDLIAEVLGFENQAALMATLKAAEGAPKSAQVAAKKHQIVMVFGGEFTSAIDSNEPIGDDAFGEVRVIDFNTQEEADCYLRGIYDGDGWERSMVMERSGPDMTPQEGSYLAGLAQDSNLALVEWHNAQADLEDDDLDDEPS</sequence>
<comment type="caution">
    <text evidence="1">The sequence shown here is derived from an EMBL/GenBank/DDBJ whole genome shotgun (WGS) entry which is preliminary data.</text>
</comment>
<dbReference type="AlphaFoldDB" id="A0A0F9YUP9"/>
<accession>A0A0F9YUP9</accession>
<organism evidence="1">
    <name type="scientific">marine sediment metagenome</name>
    <dbReference type="NCBI Taxonomy" id="412755"/>
    <lineage>
        <taxon>unclassified sequences</taxon>
        <taxon>metagenomes</taxon>
        <taxon>ecological metagenomes</taxon>
    </lineage>
</organism>
<evidence type="ECO:0000313" key="1">
    <source>
        <dbReference type="EMBL" id="KKO08554.1"/>
    </source>
</evidence>
<reference evidence="1" key="1">
    <citation type="journal article" date="2015" name="Nature">
        <title>Complex archaea that bridge the gap between prokaryotes and eukaryotes.</title>
        <authorList>
            <person name="Spang A."/>
            <person name="Saw J.H."/>
            <person name="Jorgensen S.L."/>
            <person name="Zaremba-Niedzwiedzka K."/>
            <person name="Martijn J."/>
            <person name="Lind A.E."/>
            <person name="van Eijk R."/>
            <person name="Schleper C."/>
            <person name="Guy L."/>
            <person name="Ettema T.J."/>
        </authorList>
    </citation>
    <scope>NUCLEOTIDE SEQUENCE</scope>
</reference>